<evidence type="ECO:0000256" key="8">
    <source>
        <dbReference type="PIRNR" id="PIRNR000485"/>
    </source>
</evidence>
<protein>
    <recommendedName>
        <fullName evidence="7">Amidophosphoribosyltransferase</fullName>
        <shortName evidence="7">ATase</shortName>
        <ecNumber evidence="7">2.4.2.14</ecNumber>
    </recommendedName>
    <alternativeName>
        <fullName evidence="7">Glutamine phosphoribosylpyrophosphate amidotransferase</fullName>
        <shortName evidence="7">GPATase</shortName>
    </alternativeName>
</protein>
<name>A0A7W1WSY7_9BACL</name>
<keyword evidence="6 7" id="KW-0315">Glutamine amidotransferase</keyword>
<evidence type="ECO:0000256" key="9">
    <source>
        <dbReference type="PIRSR" id="PIRSR000485-1"/>
    </source>
</evidence>
<dbReference type="InterPro" id="IPR017932">
    <property type="entry name" value="GATase_2_dom"/>
</dbReference>
<dbReference type="InterPro" id="IPR000836">
    <property type="entry name" value="PRTase_dom"/>
</dbReference>
<evidence type="ECO:0000256" key="3">
    <source>
        <dbReference type="ARBA" id="ARBA00022676"/>
    </source>
</evidence>
<dbReference type="UniPathway" id="UPA00074">
    <property type="reaction ID" value="UER00124"/>
</dbReference>
<dbReference type="HAMAP" id="MF_01931">
    <property type="entry name" value="PurF"/>
    <property type="match status" value="1"/>
</dbReference>
<evidence type="ECO:0000256" key="5">
    <source>
        <dbReference type="ARBA" id="ARBA00022755"/>
    </source>
</evidence>
<dbReference type="GO" id="GO:0004044">
    <property type="term" value="F:amidophosphoribosyltransferase activity"/>
    <property type="evidence" value="ECO:0007669"/>
    <property type="project" value="UniProtKB-UniRule"/>
</dbReference>
<feature type="domain" description="Glutamine amidotransferase type-2" evidence="12">
    <location>
        <begin position="16"/>
        <end position="234"/>
    </location>
</feature>
<organism evidence="13 14">
    <name type="scientific">Paenactinomyces guangxiensis</name>
    <dbReference type="NCBI Taxonomy" id="1490290"/>
    <lineage>
        <taxon>Bacteria</taxon>
        <taxon>Bacillati</taxon>
        <taxon>Bacillota</taxon>
        <taxon>Bacilli</taxon>
        <taxon>Bacillales</taxon>
        <taxon>Thermoactinomycetaceae</taxon>
        <taxon>Paenactinomyces</taxon>
    </lineage>
</organism>
<comment type="cofactor">
    <cofactor evidence="7 10">
        <name>Mg(2+)</name>
        <dbReference type="ChEBI" id="CHEBI:18420"/>
    </cofactor>
    <text evidence="7 10">Binds 1 Mg(2+) ion per subunit.</text>
</comment>
<evidence type="ECO:0000256" key="6">
    <source>
        <dbReference type="ARBA" id="ARBA00022962"/>
    </source>
</evidence>
<dbReference type="EMBL" id="JACEIQ010000015">
    <property type="protein sequence ID" value="MBA4495486.1"/>
    <property type="molecule type" value="Genomic_DNA"/>
</dbReference>
<evidence type="ECO:0000256" key="11">
    <source>
        <dbReference type="PIRSR" id="PIRSR000485-3"/>
    </source>
</evidence>
<evidence type="ECO:0000256" key="10">
    <source>
        <dbReference type="PIRSR" id="PIRSR000485-2"/>
    </source>
</evidence>
<dbReference type="CDD" id="cd06223">
    <property type="entry name" value="PRTases_typeI"/>
    <property type="match status" value="1"/>
</dbReference>
<keyword evidence="14" id="KW-1185">Reference proteome</keyword>
<keyword evidence="3 7" id="KW-0328">Glycosyltransferase</keyword>
<dbReference type="InterPro" id="IPR029055">
    <property type="entry name" value="Ntn_hydrolases_N"/>
</dbReference>
<dbReference type="Proteomes" id="UP000535491">
    <property type="component" value="Unassembled WGS sequence"/>
</dbReference>
<comment type="cofactor">
    <cofactor evidence="7 11">
        <name>[4Fe-4S] cluster</name>
        <dbReference type="ChEBI" id="CHEBI:49883"/>
    </cofactor>
    <text evidence="7 11">Binds 1 [4Fe-4S] cluster per subunit.</text>
</comment>
<keyword evidence="7 10" id="KW-0479">Metal-binding</keyword>
<dbReference type="GO" id="GO:0000287">
    <property type="term" value="F:magnesium ion binding"/>
    <property type="evidence" value="ECO:0007669"/>
    <property type="project" value="UniProtKB-UniRule"/>
</dbReference>
<comment type="pathway">
    <text evidence="1 7 8">Purine metabolism; IMP biosynthesis via de novo pathway; N(1)-(5-phospho-D-ribosyl)glycinamide from 5-phospho-alpha-D-ribose 1-diphosphate: step 1/2.</text>
</comment>
<keyword evidence="7" id="KW-0004">4Fe-4S</keyword>
<proteinExistence type="inferred from homology"/>
<comment type="catalytic activity">
    <reaction evidence="7 8">
        <text>5-phospho-beta-D-ribosylamine + L-glutamate + diphosphate = 5-phospho-alpha-D-ribose 1-diphosphate + L-glutamine + H2O</text>
        <dbReference type="Rhea" id="RHEA:14905"/>
        <dbReference type="ChEBI" id="CHEBI:15377"/>
        <dbReference type="ChEBI" id="CHEBI:29985"/>
        <dbReference type="ChEBI" id="CHEBI:33019"/>
        <dbReference type="ChEBI" id="CHEBI:58017"/>
        <dbReference type="ChEBI" id="CHEBI:58359"/>
        <dbReference type="ChEBI" id="CHEBI:58681"/>
        <dbReference type="EC" id="2.4.2.14"/>
    </reaction>
</comment>
<keyword evidence="5 7" id="KW-0658">Purine biosynthesis</keyword>
<evidence type="ECO:0000259" key="12">
    <source>
        <dbReference type="PROSITE" id="PS51278"/>
    </source>
</evidence>
<feature type="binding site" evidence="7 11">
    <location>
        <position position="250"/>
    </location>
    <ligand>
        <name>[4Fe-4S] cluster</name>
        <dbReference type="ChEBI" id="CHEBI:49883"/>
    </ligand>
</feature>
<dbReference type="SUPFAM" id="SSF53271">
    <property type="entry name" value="PRTase-like"/>
    <property type="match status" value="1"/>
</dbReference>
<reference evidence="13 14" key="1">
    <citation type="submission" date="2020-07" db="EMBL/GenBank/DDBJ databases">
        <authorList>
            <person name="Feng H."/>
        </authorList>
    </citation>
    <scope>NUCLEOTIDE SEQUENCE [LARGE SCALE GENOMIC DNA]</scope>
    <source>
        <strain evidence="14">s-10</strain>
    </source>
</reference>
<feature type="active site" description="Nucleophile" evidence="7 9">
    <location>
        <position position="16"/>
    </location>
</feature>
<dbReference type="EC" id="2.4.2.14" evidence="7"/>
<dbReference type="InterPro" id="IPR029057">
    <property type="entry name" value="PRTase-like"/>
</dbReference>
<dbReference type="InterPro" id="IPR035584">
    <property type="entry name" value="PurF_N"/>
</dbReference>
<dbReference type="Pfam" id="PF13537">
    <property type="entry name" value="GATase_7"/>
    <property type="match status" value="1"/>
</dbReference>
<evidence type="ECO:0000256" key="2">
    <source>
        <dbReference type="ARBA" id="ARBA00010138"/>
    </source>
</evidence>
<dbReference type="PIRSF" id="PIRSF000485">
    <property type="entry name" value="Amd_phspho_trans"/>
    <property type="match status" value="1"/>
</dbReference>
<gene>
    <name evidence="7" type="primary">purF</name>
    <name evidence="13" type="ORF">H1191_14365</name>
</gene>
<feature type="binding site" evidence="7 11">
    <location>
        <position position="454"/>
    </location>
    <ligand>
        <name>[4Fe-4S] cluster</name>
        <dbReference type="ChEBI" id="CHEBI:49883"/>
    </ligand>
</feature>
<feature type="binding site" evidence="7 11">
    <location>
        <position position="451"/>
    </location>
    <ligand>
        <name>[4Fe-4S] cluster</name>
        <dbReference type="ChEBI" id="CHEBI:49883"/>
    </ligand>
</feature>
<dbReference type="CDD" id="cd00715">
    <property type="entry name" value="GPATase_N"/>
    <property type="match status" value="1"/>
</dbReference>
<dbReference type="AlphaFoldDB" id="A0A7W1WSY7"/>
<keyword evidence="7 11" id="KW-0408">Iron</keyword>
<dbReference type="PROSITE" id="PS51278">
    <property type="entry name" value="GATASE_TYPE_2"/>
    <property type="match status" value="1"/>
</dbReference>
<dbReference type="InterPro" id="IPR005854">
    <property type="entry name" value="PurF"/>
</dbReference>
<dbReference type="PANTHER" id="PTHR11907">
    <property type="entry name" value="AMIDOPHOSPHORIBOSYLTRANSFERASE"/>
    <property type="match status" value="1"/>
</dbReference>
<comment type="caution">
    <text evidence="13">The sequence shown here is derived from an EMBL/GenBank/DDBJ whole genome shotgun (WGS) entry which is preliminary data.</text>
</comment>
<dbReference type="GO" id="GO:0006189">
    <property type="term" value="P:'de novo' IMP biosynthetic process"/>
    <property type="evidence" value="ECO:0007669"/>
    <property type="project" value="UniProtKB-UniRule"/>
</dbReference>
<feature type="binding site" evidence="7 11">
    <location>
        <position position="396"/>
    </location>
    <ligand>
        <name>[4Fe-4S] cluster</name>
        <dbReference type="ChEBI" id="CHEBI:49883"/>
    </ligand>
</feature>
<comment type="function">
    <text evidence="7">Catalyzes the formation of phosphoribosylamine from phosphoribosylpyrophosphate (PRPP) and glutamine.</text>
</comment>
<evidence type="ECO:0000256" key="7">
    <source>
        <dbReference type="HAMAP-Rule" id="MF_01931"/>
    </source>
</evidence>
<dbReference type="GO" id="GO:0009113">
    <property type="term" value="P:purine nucleobase biosynthetic process"/>
    <property type="evidence" value="ECO:0007669"/>
    <property type="project" value="UniProtKB-UniRule"/>
</dbReference>
<evidence type="ECO:0000256" key="1">
    <source>
        <dbReference type="ARBA" id="ARBA00005209"/>
    </source>
</evidence>
<dbReference type="Gene3D" id="3.60.20.10">
    <property type="entry name" value="Glutamine Phosphoribosylpyrophosphate, subunit 1, domain 1"/>
    <property type="match status" value="1"/>
</dbReference>
<comment type="similarity">
    <text evidence="2 7 8">In the C-terminal section; belongs to the purine/pyrimidine phosphoribosyltransferase family.</text>
</comment>
<keyword evidence="7 11" id="KW-0411">Iron-sulfur</keyword>
<dbReference type="GO" id="GO:0051539">
    <property type="term" value="F:4 iron, 4 sulfur cluster binding"/>
    <property type="evidence" value="ECO:0007669"/>
    <property type="project" value="UniProtKB-KW"/>
</dbReference>
<feature type="binding site" evidence="7 10">
    <location>
        <position position="297"/>
    </location>
    <ligand>
        <name>Mg(2+)</name>
        <dbReference type="ChEBI" id="CHEBI:18420"/>
    </ligand>
</feature>
<sequence>MCDESILDLDELNEECGVFGIYGHPDASQFTYYGLHALQHRGQESAGIVSTNRDKFHVHRGTGLVTEVFDNERIRKLKGNIAIGHVRYSTAGGTGIANAQPLVFNFAKGELAIATNGNLVNANRLRKELEETGSIFQTTTDTEVIAHLIARSQAPTLEEAVKEALGRVVGAYALLILTNDQLIAAEDPLGLRPFSMGVLGEAHVFSSETCAFDIIGADFWREVEPGEMIIIDQDGLRTSRFAPRAEGKICSFEYVYFARPDSNIGGINVHAARKRMGRVLAEESPVEADVVTGVPDSSTSAAIGFAEATGIPYELGLIKNRYVGRTFIQPSQELREQGVKMKLSAVRGVVEGKRVVMVDDSIVRGTTSRRIVNLLREAGATEVHVRISSPPVKNPCFYGIDTPTRDQLVASSMTVAEICEEIGADSLSFISTEGMVEAISGAAGGTKRGYCLACFTGHYPTAIEDEMAIGGKR</sequence>
<feature type="binding site" evidence="7 10">
    <location>
        <position position="359"/>
    </location>
    <ligand>
        <name>Mg(2+)</name>
        <dbReference type="ChEBI" id="CHEBI:18420"/>
    </ligand>
</feature>
<evidence type="ECO:0000313" key="13">
    <source>
        <dbReference type="EMBL" id="MBA4495486.1"/>
    </source>
</evidence>
<dbReference type="RefSeq" id="WP_181752975.1">
    <property type="nucleotide sequence ID" value="NZ_JACEIQ010000015.1"/>
</dbReference>
<dbReference type="NCBIfam" id="TIGR01134">
    <property type="entry name" value="purF"/>
    <property type="match status" value="1"/>
</dbReference>
<keyword evidence="4 7" id="KW-0808">Transferase</keyword>
<accession>A0A7W1WSY7</accession>
<dbReference type="SUPFAM" id="SSF56235">
    <property type="entry name" value="N-terminal nucleophile aminohydrolases (Ntn hydrolases)"/>
    <property type="match status" value="1"/>
</dbReference>
<evidence type="ECO:0000256" key="4">
    <source>
        <dbReference type="ARBA" id="ARBA00022679"/>
    </source>
</evidence>
<feature type="binding site" evidence="7 10">
    <location>
        <position position="360"/>
    </location>
    <ligand>
        <name>Mg(2+)</name>
        <dbReference type="ChEBI" id="CHEBI:18420"/>
    </ligand>
</feature>
<dbReference type="Gene3D" id="3.40.50.2020">
    <property type="match status" value="1"/>
</dbReference>
<evidence type="ECO:0000313" key="14">
    <source>
        <dbReference type="Proteomes" id="UP000535491"/>
    </source>
</evidence>
<keyword evidence="7 10" id="KW-0460">Magnesium</keyword>